<dbReference type="SUPFAM" id="SSF81631">
    <property type="entry name" value="PAP/OAS1 substrate-binding domain"/>
    <property type="match status" value="1"/>
</dbReference>
<dbReference type="InterPro" id="IPR007530">
    <property type="entry name" value="Aminoglycoside_adenylylTfrase"/>
</dbReference>
<name>A0A1G6PAR2_9BACI</name>
<organism evidence="1 2">
    <name type="scientific">Shouchella lonarensis</name>
    <dbReference type="NCBI Taxonomy" id="1464122"/>
    <lineage>
        <taxon>Bacteria</taxon>
        <taxon>Bacillati</taxon>
        <taxon>Bacillota</taxon>
        <taxon>Bacilli</taxon>
        <taxon>Bacillales</taxon>
        <taxon>Bacillaceae</taxon>
        <taxon>Shouchella</taxon>
    </lineage>
</organism>
<accession>A0A1G6PAR2</accession>
<dbReference type="AlphaFoldDB" id="A0A1G6PAR2"/>
<keyword evidence="2" id="KW-1185">Reference proteome</keyword>
<dbReference type="Gene3D" id="1.20.120.330">
    <property type="entry name" value="Nucleotidyltransferases domain 2"/>
    <property type="match status" value="1"/>
</dbReference>
<dbReference type="Gene3D" id="3.30.460.10">
    <property type="entry name" value="Beta Polymerase, domain 2"/>
    <property type="match status" value="1"/>
</dbReference>
<dbReference type="STRING" id="1464122.SAMN05421737_11615"/>
<sequence>MRSEQEMYELILGVAREDERIRAVYMNGSRTNPKARKDMFQDYDIVYVVTDVTTFVKDQQWLSVFGEQLMMQEPDKNDQVCAHIPGMNVDTNECYAFLMLFADGNRIDLRLQTKEAMLQEYGKESLTKSLLDKDRCLPAIPAPTDRDYVVKQPTAEQFFSCCNNFWWCSQNIAKGLWRDEVPYAKYMFEQVVRVDLDEVVSWWIGWKHGFSISTGKLNKDFKKYLSDSYWEMYQQTYADGDIDRMWEALFCACDLFRTLAKEVAAAFKFVYETADDERMTKYLQGVRALPLRTATGY</sequence>
<dbReference type="PIRSF" id="PIRSF000812">
    <property type="entry name" value="AAD"/>
    <property type="match status" value="1"/>
</dbReference>
<dbReference type="SUPFAM" id="SSF81301">
    <property type="entry name" value="Nucleotidyltransferase"/>
    <property type="match status" value="1"/>
</dbReference>
<dbReference type="Pfam" id="PF04439">
    <property type="entry name" value="Adenyl_transf"/>
    <property type="match status" value="1"/>
</dbReference>
<keyword evidence="1" id="KW-0548">Nucleotidyltransferase</keyword>
<gene>
    <name evidence="1" type="ORF">SAMN05421737_11615</name>
</gene>
<dbReference type="OrthoDB" id="9776406at2"/>
<dbReference type="EMBL" id="FMYM01000016">
    <property type="protein sequence ID" value="SDC77081.1"/>
    <property type="molecule type" value="Genomic_DNA"/>
</dbReference>
<reference evidence="2" key="1">
    <citation type="submission" date="2016-09" db="EMBL/GenBank/DDBJ databases">
        <authorList>
            <person name="Varghese N."/>
            <person name="Submissions S."/>
        </authorList>
    </citation>
    <scope>NUCLEOTIDE SEQUENCE [LARGE SCALE GENOMIC DNA]</scope>
    <source>
        <strain evidence="2">25nlg</strain>
    </source>
</reference>
<protein>
    <submittedName>
        <fullName evidence="1">Aminoglycoside 6-adenylyltransferase</fullName>
    </submittedName>
</protein>
<dbReference type="Proteomes" id="UP000242662">
    <property type="component" value="Unassembled WGS sequence"/>
</dbReference>
<keyword evidence="1" id="KW-0808">Transferase</keyword>
<evidence type="ECO:0000313" key="2">
    <source>
        <dbReference type="Proteomes" id="UP000242662"/>
    </source>
</evidence>
<evidence type="ECO:0000313" key="1">
    <source>
        <dbReference type="EMBL" id="SDC77081.1"/>
    </source>
</evidence>
<dbReference type="RefSeq" id="WP_090776716.1">
    <property type="nucleotide sequence ID" value="NZ_FMYM01000016.1"/>
</dbReference>
<dbReference type="InterPro" id="IPR043519">
    <property type="entry name" value="NT_sf"/>
</dbReference>
<dbReference type="GO" id="GO:0016779">
    <property type="term" value="F:nucleotidyltransferase activity"/>
    <property type="evidence" value="ECO:0007669"/>
    <property type="project" value="UniProtKB-KW"/>
</dbReference>
<proteinExistence type="predicted"/>